<evidence type="ECO:0000313" key="2">
    <source>
        <dbReference type="EMBL" id="QHU26940.1"/>
    </source>
</evidence>
<feature type="compositionally biased region" description="Basic residues" evidence="1">
    <location>
        <begin position="25"/>
        <end position="39"/>
    </location>
</feature>
<feature type="region of interest" description="Disordered" evidence="1">
    <location>
        <begin position="1"/>
        <end position="60"/>
    </location>
</feature>
<protein>
    <submittedName>
        <fullName evidence="2">Uncharacterized protein</fullName>
    </submittedName>
</protein>
<proteinExistence type="predicted"/>
<sequence length="169" mass="18482">MKRSSSGSDSDWSGSSKSSRSSSSSRRRRATGARSRRTTAARTADVFPPKPRIGHPNQLPKPELRAKLMAPVLARVGTTISSVSEVTPNTRYLVMTTNRKNQSVAYCLKATGTSGESATFYMRDFRNAGFGVGAGEVRATAAHVYKITPELKANLEAEGMWFNENEYSR</sequence>
<dbReference type="EMBL" id="MN740446">
    <property type="protein sequence ID" value="QHU26940.1"/>
    <property type="molecule type" value="Genomic_DNA"/>
</dbReference>
<organism evidence="2">
    <name type="scientific">viral metagenome</name>
    <dbReference type="NCBI Taxonomy" id="1070528"/>
    <lineage>
        <taxon>unclassified sequences</taxon>
        <taxon>metagenomes</taxon>
        <taxon>organismal metagenomes</taxon>
    </lineage>
</organism>
<feature type="compositionally biased region" description="Low complexity" evidence="1">
    <location>
        <begin position="1"/>
        <end position="24"/>
    </location>
</feature>
<name>A0A6C0L9G2_9ZZZZ</name>
<accession>A0A6C0L9G2</accession>
<dbReference type="AlphaFoldDB" id="A0A6C0L9G2"/>
<evidence type="ECO:0000256" key="1">
    <source>
        <dbReference type="SAM" id="MobiDB-lite"/>
    </source>
</evidence>
<reference evidence="2" key="1">
    <citation type="journal article" date="2020" name="Nature">
        <title>Giant virus diversity and host interactions through global metagenomics.</title>
        <authorList>
            <person name="Schulz F."/>
            <person name="Roux S."/>
            <person name="Paez-Espino D."/>
            <person name="Jungbluth S."/>
            <person name="Walsh D.A."/>
            <person name="Denef V.J."/>
            <person name="McMahon K.D."/>
            <person name="Konstantinidis K.T."/>
            <person name="Eloe-Fadrosh E.A."/>
            <person name="Kyrpides N.C."/>
            <person name="Woyke T."/>
        </authorList>
    </citation>
    <scope>NUCLEOTIDE SEQUENCE</scope>
    <source>
        <strain evidence="2">GVMAG-M-3300027759-42</strain>
    </source>
</reference>